<organism evidence="1 2">
    <name type="scientific">Ramlibacter terrae</name>
    <dbReference type="NCBI Taxonomy" id="2732511"/>
    <lineage>
        <taxon>Bacteria</taxon>
        <taxon>Pseudomonadati</taxon>
        <taxon>Pseudomonadota</taxon>
        <taxon>Betaproteobacteria</taxon>
        <taxon>Burkholderiales</taxon>
        <taxon>Comamonadaceae</taxon>
        <taxon>Ramlibacter</taxon>
    </lineage>
</organism>
<evidence type="ECO:0000313" key="1">
    <source>
        <dbReference type="EMBL" id="QJW85361.1"/>
    </source>
</evidence>
<keyword evidence="2" id="KW-1185">Reference proteome</keyword>
<accession>A0ABX6P5F1</accession>
<dbReference type="Proteomes" id="UP000500826">
    <property type="component" value="Chromosome"/>
</dbReference>
<gene>
    <name evidence="1" type="ORF">HK414_24205</name>
</gene>
<evidence type="ECO:0000313" key="2">
    <source>
        <dbReference type="Proteomes" id="UP000500826"/>
    </source>
</evidence>
<sequence length="329" mass="37187">MDEKHKNARVQLLQEAGFTIGGSKVWHWFRYHFSFLPPHPFARSIVDACADCEMRIEGLGSQFIQDIASIQGKEKHLPHYDQLLQKLAELLVLRQLLGLDWPAGTTFEHEPAINAKGKRPELRVVTPERTYLFEVKTPSLLEHARTRGQNAIQAPGRALPQNQLEQLAQGGGLTLPRDNPVKDFLIDADQKFRQFKDVSPHTAVLVIVWDDHIYEPITVLTHPQCGLLTANSYFKDAQGEATKFSYTDGVVIIRHLNYIRQAAGDQPLGDRDHALDFGTAQDLPNVLIPISDPLDVPALVREGLRLKTLDDPVCQHAAEYRPQDMVMWF</sequence>
<reference evidence="1 2" key="1">
    <citation type="submission" date="2020-05" db="EMBL/GenBank/DDBJ databases">
        <title>Ramlibacter rhizophilus sp. nov., isolated from rhizosphere soil of national flower Mugunghwa from South Korea.</title>
        <authorList>
            <person name="Zheng-Fei Y."/>
            <person name="Huan T."/>
        </authorList>
    </citation>
    <scope>NUCLEOTIDE SEQUENCE [LARGE SCALE GENOMIC DNA]</scope>
    <source>
        <strain evidence="1 2">H242</strain>
    </source>
</reference>
<proteinExistence type="predicted"/>
<name>A0ABX6P5F1_9BURK</name>
<dbReference type="EMBL" id="CP053418">
    <property type="protein sequence ID" value="QJW85361.1"/>
    <property type="molecule type" value="Genomic_DNA"/>
</dbReference>
<reference evidence="1 2" key="2">
    <citation type="submission" date="2020-05" db="EMBL/GenBank/DDBJ databases">
        <authorList>
            <person name="Khan S.A."/>
            <person name="Jeon C.O."/>
            <person name="Chun B.H."/>
        </authorList>
    </citation>
    <scope>NUCLEOTIDE SEQUENCE [LARGE SCALE GENOMIC DNA]</scope>
    <source>
        <strain evidence="1 2">H242</strain>
    </source>
</reference>
<protein>
    <submittedName>
        <fullName evidence="1">Uncharacterized protein</fullName>
    </submittedName>
</protein>